<dbReference type="OrthoDB" id="5522043at2"/>
<dbReference type="GO" id="GO:0003857">
    <property type="term" value="F:(3S)-3-hydroxyacyl-CoA dehydrogenase (NAD+) activity"/>
    <property type="evidence" value="ECO:0007669"/>
    <property type="project" value="TreeGrafter"/>
</dbReference>
<dbReference type="PANTHER" id="PTHR13078:SF56">
    <property type="entry name" value="PEROXISOMAL MULTIFUNCTIONAL ENZYME TYPE 2"/>
    <property type="match status" value="1"/>
</dbReference>
<dbReference type="Pfam" id="PF01575">
    <property type="entry name" value="MaoC_dehydratas"/>
    <property type="match status" value="1"/>
</dbReference>
<dbReference type="Gene3D" id="3.10.129.10">
    <property type="entry name" value="Hotdog Thioesterase"/>
    <property type="match status" value="1"/>
</dbReference>
<feature type="domain" description="MaoC-like" evidence="1">
    <location>
        <begin position="152"/>
        <end position="243"/>
    </location>
</feature>
<dbReference type="GO" id="GO:0004300">
    <property type="term" value="F:enoyl-CoA hydratase activity"/>
    <property type="evidence" value="ECO:0007669"/>
    <property type="project" value="TreeGrafter"/>
</dbReference>
<dbReference type="AlphaFoldDB" id="A0A3S3YA08"/>
<dbReference type="GO" id="GO:0044594">
    <property type="term" value="F:17-beta-hydroxysteroid dehydrogenase (NAD+) activity"/>
    <property type="evidence" value="ECO:0007669"/>
    <property type="project" value="TreeGrafter"/>
</dbReference>
<dbReference type="EMBL" id="SBLC01000019">
    <property type="protein sequence ID" value="RWY39955.1"/>
    <property type="molecule type" value="Genomic_DNA"/>
</dbReference>
<evidence type="ECO:0000313" key="4">
    <source>
        <dbReference type="Proteomes" id="UP000287168"/>
    </source>
</evidence>
<protein>
    <submittedName>
        <fullName evidence="3">3-alpha,7-alpha, 12-alpha-trihydroxy-5-beta-cholest-24-enoyl-CoA hydratase</fullName>
    </submittedName>
</protein>
<evidence type="ECO:0000313" key="3">
    <source>
        <dbReference type="EMBL" id="RWY39955.1"/>
    </source>
</evidence>
<keyword evidence="4" id="KW-1185">Reference proteome</keyword>
<name>A0A3S3YA08_9RHOB</name>
<evidence type="ECO:0000259" key="2">
    <source>
        <dbReference type="Pfam" id="PF22622"/>
    </source>
</evidence>
<dbReference type="SUPFAM" id="SSF54637">
    <property type="entry name" value="Thioesterase/thiol ester dehydrase-isomerase"/>
    <property type="match status" value="2"/>
</dbReference>
<feature type="domain" description="Peroxisomal multifunctional enzyme type 2-like N-terminal" evidence="2">
    <location>
        <begin position="11"/>
        <end position="134"/>
    </location>
</feature>
<reference evidence="3 4" key="1">
    <citation type="journal article" date="2015" name="Int. J. Syst. Evol. Microbiol.">
        <title>Gemmobacter intermedius sp. nov., isolated from a white stork (Ciconia ciconia).</title>
        <authorList>
            <person name="Kampfer P."/>
            <person name="Jerzak L."/>
            <person name="Wilharm G."/>
            <person name="Golke J."/>
            <person name="Busse H.J."/>
            <person name="Glaeser S.P."/>
        </authorList>
    </citation>
    <scope>NUCLEOTIDE SEQUENCE [LARGE SCALE GENOMIC DNA]</scope>
    <source>
        <strain evidence="3 4">119/4</strain>
    </source>
</reference>
<evidence type="ECO:0000259" key="1">
    <source>
        <dbReference type="Pfam" id="PF01575"/>
    </source>
</evidence>
<gene>
    <name evidence="3" type="ORF">EP867_13130</name>
</gene>
<organism evidence="3 4">
    <name type="scientific">Falsigemmobacter intermedius</name>
    <dbReference type="NCBI Taxonomy" id="1553448"/>
    <lineage>
        <taxon>Bacteria</taxon>
        <taxon>Pseudomonadati</taxon>
        <taxon>Pseudomonadota</taxon>
        <taxon>Alphaproteobacteria</taxon>
        <taxon>Rhodobacterales</taxon>
        <taxon>Paracoccaceae</taxon>
        <taxon>Falsigemmobacter</taxon>
    </lineage>
</organism>
<proteinExistence type="predicted"/>
<dbReference type="Proteomes" id="UP000287168">
    <property type="component" value="Unassembled WGS sequence"/>
</dbReference>
<dbReference type="InterPro" id="IPR002539">
    <property type="entry name" value="MaoC-like_dom"/>
</dbReference>
<dbReference type="GO" id="GO:0006635">
    <property type="term" value="P:fatty acid beta-oxidation"/>
    <property type="evidence" value="ECO:0007669"/>
    <property type="project" value="TreeGrafter"/>
</dbReference>
<dbReference type="InterPro" id="IPR054357">
    <property type="entry name" value="MFE-2_N"/>
</dbReference>
<dbReference type="PANTHER" id="PTHR13078">
    <property type="entry name" value="PEROXISOMAL MULTIFUNCTIONAL ENZYME TYPE 2-RELATED"/>
    <property type="match status" value="1"/>
</dbReference>
<dbReference type="Pfam" id="PF22622">
    <property type="entry name" value="MFE-2_hydrat-2_N"/>
    <property type="match status" value="1"/>
</dbReference>
<dbReference type="InterPro" id="IPR029069">
    <property type="entry name" value="HotDog_dom_sf"/>
</dbReference>
<comment type="caution">
    <text evidence="3">The sequence shown here is derived from an EMBL/GenBank/DDBJ whole genome shotgun (WGS) entry which is preliminary data.</text>
</comment>
<accession>A0A3S3YA08</accession>
<sequence>MALEIPGIEHRYTHRDVILYALGCGAGPDEPDLVNERAGLRVLPSMATVLAYPGDWYRNLATGLNADQIVHASERVELFTDLPTRGHLRAKPRITAIQDKGEGRGAIIVSEREIRDAVTGQPLARVTQRAFCRGDGGLGGPMVPLAPPPALPDRAADQVLSLRTSERAAAIYRLMGDDNPLHIDPDTARTAGFARPILHGLSGYGHICRALTARLTPDLRVTEFECRFTAPVLPGEDIALEIWDLPGGMRFRGHCRGRIAFDHGILRFAPRAGAAAGPSS</sequence>